<dbReference type="Proteomes" id="UP000645828">
    <property type="component" value="Unassembled WGS sequence"/>
</dbReference>
<evidence type="ECO:0000313" key="2">
    <source>
        <dbReference type="Proteomes" id="UP000645828"/>
    </source>
</evidence>
<accession>A0A811YMD9</accession>
<keyword evidence="2" id="KW-1185">Reference proteome</keyword>
<organism evidence="1 2">
    <name type="scientific">Nyctereutes procyonoides</name>
    <name type="common">Raccoon dog</name>
    <name type="synonym">Canis procyonoides</name>
    <dbReference type="NCBI Taxonomy" id="34880"/>
    <lineage>
        <taxon>Eukaryota</taxon>
        <taxon>Metazoa</taxon>
        <taxon>Chordata</taxon>
        <taxon>Craniata</taxon>
        <taxon>Vertebrata</taxon>
        <taxon>Euteleostomi</taxon>
        <taxon>Mammalia</taxon>
        <taxon>Eutheria</taxon>
        <taxon>Laurasiatheria</taxon>
        <taxon>Carnivora</taxon>
        <taxon>Caniformia</taxon>
        <taxon>Canidae</taxon>
        <taxon>Nyctereutes</taxon>
    </lineage>
</organism>
<gene>
    <name evidence="1" type="ORF">NYPRO_LOCUS11409</name>
</gene>
<name>A0A811YMD9_NYCPR</name>
<proteinExistence type="predicted"/>
<protein>
    <submittedName>
        <fullName evidence="1">(raccoon dog) hypothetical protein</fullName>
    </submittedName>
</protein>
<dbReference type="EMBL" id="CAJHUB010000681">
    <property type="protein sequence ID" value="CAD7678611.1"/>
    <property type="molecule type" value="Genomic_DNA"/>
</dbReference>
<sequence length="158" mass="17571">MLKQVSHPGTIHQLVNLFVIPNQYLSNFCNHVRIHTCMELGNDSVFPISAFAATSWNTATMSNERTLSLRGVNDLPSARPRRRHRLFYPGLLEKVQQWAAWSSHGPTPAPLSLWGTLLPTHEESRLLWGQGGGGGGTLLNFQPPSAYQHGYRNTSSPL</sequence>
<comment type="caution">
    <text evidence="1">The sequence shown here is derived from an EMBL/GenBank/DDBJ whole genome shotgun (WGS) entry which is preliminary data.</text>
</comment>
<dbReference type="AlphaFoldDB" id="A0A811YMD9"/>
<reference evidence="1" key="1">
    <citation type="submission" date="2020-12" db="EMBL/GenBank/DDBJ databases">
        <authorList>
            <consortium name="Molecular Ecology Group"/>
        </authorList>
    </citation>
    <scope>NUCLEOTIDE SEQUENCE</scope>
    <source>
        <strain evidence="1">TBG_1078</strain>
    </source>
</reference>
<evidence type="ECO:0000313" key="1">
    <source>
        <dbReference type="EMBL" id="CAD7678611.1"/>
    </source>
</evidence>